<gene>
    <name evidence="2" type="ORF">GIW81_06100</name>
</gene>
<feature type="region of interest" description="Disordered" evidence="1">
    <location>
        <begin position="726"/>
        <end position="756"/>
    </location>
</feature>
<dbReference type="InterPro" id="IPR029058">
    <property type="entry name" value="AB_hydrolase_fold"/>
</dbReference>
<dbReference type="AlphaFoldDB" id="A0A6I3KIM3"/>
<keyword evidence="3" id="KW-1185">Reference proteome</keyword>
<dbReference type="Gene3D" id="3.40.50.1820">
    <property type="entry name" value="alpha/beta hydrolase"/>
    <property type="match status" value="1"/>
</dbReference>
<protein>
    <submittedName>
        <fullName evidence="2">DUF3141 domain-containing protein</fullName>
    </submittedName>
</protein>
<sequence>MLRTSTPITDPRAPAPAFPLGDAWSYWIDACQRSLLFFDVLQQRSERYREHAAKVAPHVLKFACELVMDGRTLGRPVNYVLVRVAPPPDVEIDATKRPFVIVDPRAGHGPGIGGFKPQSEIGVAFKAGHPCYFIGFLPEPIPGQTIEDIVHAEAAFLERVIELHPDADGKPAVVGNCQAGWAVMLVAAQRPELFGPIIVAGSPLSYWAGVHGENPMRYTAGLLGGSWLTALTGDIGNGKFDGAWLVSNFENLNPANTLWSKQHNLYAKVDSEAPRYLEFEQWWGGHVVLNAEEMQFIADELFIGNKLASGEIASSDGTRFDLRNITSPIIVFCSKADNITPPPQALDWILELYENVEDIRTHGQTIVYTVHPSIGHLGIFVSGSVAKKEHDEFASNIDLIDVLPPGLYEAVMVAKDPGQRAADLIGGNYLVRFEARTLDDIRALGGNDESDDRKFATVARVSEINLGLYRMFVQPWVRLWANEDLAVAMRRMHPLRIQYEMFSAESPMMKPLEAAADLARDNRQPVPTTNPFWQVQELLSSWTETWLDTYRRQRDDLCEATFNAVYGSPVLQALVGLKAADGTALRRPRKDAAHLALVNRRIKELRDGISAGGPREAAIRAMLYLGEPDGAFDERGFNLLRRMREEAGSGMSLSEFKRVVREQFFMLLVEPQRAIAAVPAMLEKDPALAGQMRAMLRRLIETVGLHTTTAEVRLAALEHLLEQSADSPSSHELQHFTKLRPLPLHGGKGSKHRRAS</sequence>
<dbReference type="InterPro" id="IPR024501">
    <property type="entry name" value="DUF3141"/>
</dbReference>
<evidence type="ECO:0000313" key="3">
    <source>
        <dbReference type="Proteomes" id="UP000440694"/>
    </source>
</evidence>
<dbReference type="Pfam" id="PF11339">
    <property type="entry name" value="DUF3141"/>
    <property type="match status" value="1"/>
</dbReference>
<dbReference type="Proteomes" id="UP000440694">
    <property type="component" value="Unassembled WGS sequence"/>
</dbReference>
<proteinExistence type="predicted"/>
<dbReference type="EMBL" id="WMBQ01000001">
    <property type="protein sequence ID" value="MTD93906.1"/>
    <property type="molecule type" value="Genomic_DNA"/>
</dbReference>
<organism evidence="2 3">
    <name type="scientific">Hyphomicrobium album</name>
    <dbReference type="NCBI Taxonomy" id="2665159"/>
    <lineage>
        <taxon>Bacteria</taxon>
        <taxon>Pseudomonadati</taxon>
        <taxon>Pseudomonadota</taxon>
        <taxon>Alphaproteobacteria</taxon>
        <taxon>Hyphomicrobiales</taxon>
        <taxon>Hyphomicrobiaceae</taxon>
        <taxon>Hyphomicrobium</taxon>
    </lineage>
</organism>
<evidence type="ECO:0000256" key="1">
    <source>
        <dbReference type="SAM" id="MobiDB-lite"/>
    </source>
</evidence>
<accession>A0A6I3KIM3</accession>
<dbReference type="RefSeq" id="WP_154738401.1">
    <property type="nucleotide sequence ID" value="NZ_WMBQ01000001.1"/>
</dbReference>
<reference evidence="2 3" key="1">
    <citation type="submission" date="2019-11" db="EMBL/GenBank/DDBJ databases">
        <title>Identification of a novel strain.</title>
        <authorList>
            <person name="Xu Q."/>
            <person name="Wang G."/>
        </authorList>
    </citation>
    <scope>NUCLEOTIDE SEQUENCE [LARGE SCALE GENOMIC DNA]</scope>
    <source>
        <strain evidence="3">xq</strain>
    </source>
</reference>
<dbReference type="PANTHER" id="PTHR36837">
    <property type="entry name" value="POLY(3-HYDROXYALKANOATE) POLYMERASE SUBUNIT PHAC"/>
    <property type="match status" value="1"/>
</dbReference>
<dbReference type="PANTHER" id="PTHR36837:SF2">
    <property type="entry name" value="POLY(3-HYDROXYALKANOATE) POLYMERASE SUBUNIT PHAC"/>
    <property type="match status" value="1"/>
</dbReference>
<evidence type="ECO:0000313" key="2">
    <source>
        <dbReference type="EMBL" id="MTD93906.1"/>
    </source>
</evidence>
<dbReference type="SUPFAM" id="SSF53474">
    <property type="entry name" value="alpha/beta-Hydrolases"/>
    <property type="match status" value="1"/>
</dbReference>
<comment type="caution">
    <text evidence="2">The sequence shown here is derived from an EMBL/GenBank/DDBJ whole genome shotgun (WGS) entry which is preliminary data.</text>
</comment>
<dbReference type="InterPro" id="IPR051321">
    <property type="entry name" value="PHA/PHB_synthase"/>
</dbReference>
<name>A0A6I3KIM3_9HYPH</name>